<evidence type="ECO:0000256" key="1">
    <source>
        <dbReference type="ARBA" id="ARBA00004123"/>
    </source>
</evidence>
<organism evidence="18 19">
    <name type="scientific">Aphis craccivora</name>
    <name type="common">Cowpea aphid</name>
    <dbReference type="NCBI Taxonomy" id="307492"/>
    <lineage>
        <taxon>Eukaryota</taxon>
        <taxon>Metazoa</taxon>
        <taxon>Ecdysozoa</taxon>
        <taxon>Arthropoda</taxon>
        <taxon>Hexapoda</taxon>
        <taxon>Insecta</taxon>
        <taxon>Pterygota</taxon>
        <taxon>Neoptera</taxon>
        <taxon>Paraneoptera</taxon>
        <taxon>Hemiptera</taxon>
        <taxon>Sternorrhyncha</taxon>
        <taxon>Aphidomorpha</taxon>
        <taxon>Aphidoidea</taxon>
        <taxon>Aphididae</taxon>
        <taxon>Aphidini</taxon>
        <taxon>Aphis</taxon>
        <taxon>Aphis</taxon>
    </lineage>
</organism>
<dbReference type="Gene3D" id="1.20.1310.10">
    <property type="entry name" value="Cullin Repeats"/>
    <property type="match status" value="4"/>
</dbReference>
<dbReference type="SMART" id="SM00884">
    <property type="entry name" value="Cullin_Nedd8"/>
    <property type="match status" value="1"/>
</dbReference>
<feature type="domain" description="Cullin family profile" evidence="17">
    <location>
        <begin position="381"/>
        <end position="611"/>
    </location>
</feature>
<dbReference type="GO" id="GO:0005634">
    <property type="term" value="C:nucleus"/>
    <property type="evidence" value="ECO:0007669"/>
    <property type="project" value="UniProtKB-SubCell"/>
</dbReference>
<dbReference type="FunFam" id="1.10.10.10:FF:000050">
    <property type="entry name" value="Cullin 4B"/>
    <property type="match status" value="1"/>
</dbReference>
<dbReference type="SUPFAM" id="SSF74788">
    <property type="entry name" value="Cullin repeat-like"/>
    <property type="match status" value="1"/>
</dbReference>
<evidence type="ECO:0000256" key="7">
    <source>
        <dbReference type="ARBA" id="ARBA00022553"/>
    </source>
</evidence>
<dbReference type="GO" id="GO:0031465">
    <property type="term" value="C:Cul4B-RING E3 ubiquitin ligase complex"/>
    <property type="evidence" value="ECO:0007669"/>
    <property type="project" value="UniProtKB-ARBA"/>
</dbReference>
<keyword evidence="19" id="KW-1185">Reference proteome</keyword>
<evidence type="ECO:0000256" key="2">
    <source>
        <dbReference type="ARBA" id="ARBA00004496"/>
    </source>
</evidence>
<dbReference type="SMART" id="SM00182">
    <property type="entry name" value="CULLIN"/>
    <property type="match status" value="1"/>
</dbReference>
<dbReference type="GO" id="GO:0042254">
    <property type="term" value="P:ribosome biogenesis"/>
    <property type="evidence" value="ECO:0007669"/>
    <property type="project" value="UniProtKB-ARBA"/>
</dbReference>
<evidence type="ECO:0000256" key="6">
    <source>
        <dbReference type="ARBA" id="ARBA00022499"/>
    </source>
</evidence>
<dbReference type="Proteomes" id="UP000478052">
    <property type="component" value="Unassembled WGS sequence"/>
</dbReference>
<evidence type="ECO:0000313" key="19">
    <source>
        <dbReference type="Proteomes" id="UP000478052"/>
    </source>
</evidence>
<keyword evidence="12" id="KW-0539">Nucleus</keyword>
<evidence type="ECO:0000256" key="3">
    <source>
        <dbReference type="ARBA" id="ARBA00004906"/>
    </source>
</evidence>
<dbReference type="PANTHER" id="PTHR11932">
    <property type="entry name" value="CULLIN"/>
    <property type="match status" value="1"/>
</dbReference>
<dbReference type="GO" id="GO:0031464">
    <property type="term" value="C:Cul4A-RING E3 ubiquitin ligase complex"/>
    <property type="evidence" value="ECO:0007669"/>
    <property type="project" value="UniProtKB-ARBA"/>
</dbReference>
<dbReference type="FunFam" id="1.20.1310.10:FF:000003">
    <property type="entry name" value="Cullin 4A"/>
    <property type="match status" value="1"/>
</dbReference>
<keyword evidence="11" id="KW-0234">DNA repair</keyword>
<dbReference type="GO" id="GO:0006281">
    <property type="term" value="P:DNA repair"/>
    <property type="evidence" value="ECO:0007669"/>
    <property type="project" value="UniProtKB-KW"/>
</dbReference>
<dbReference type="SUPFAM" id="SSF75632">
    <property type="entry name" value="Cullin homology domain"/>
    <property type="match status" value="1"/>
</dbReference>
<evidence type="ECO:0000256" key="4">
    <source>
        <dbReference type="ARBA" id="ARBA00006019"/>
    </source>
</evidence>
<evidence type="ECO:0000256" key="10">
    <source>
        <dbReference type="ARBA" id="ARBA00022843"/>
    </source>
</evidence>
<comment type="pathway">
    <text evidence="3">Protein modification; protein ubiquitination.</text>
</comment>
<dbReference type="GO" id="GO:0016567">
    <property type="term" value="P:protein ubiquitination"/>
    <property type="evidence" value="ECO:0007669"/>
    <property type="project" value="UniProtKB-ARBA"/>
</dbReference>
<dbReference type="EMBL" id="VUJU01009355">
    <property type="protein sequence ID" value="KAF0720946.1"/>
    <property type="molecule type" value="Genomic_DNA"/>
</dbReference>
<comment type="subcellular location">
    <subcellularLocation>
        <location evidence="2">Cytoplasm</location>
    </subcellularLocation>
    <subcellularLocation>
        <location evidence="1">Nucleus</location>
    </subcellularLocation>
</comment>
<dbReference type="GO" id="GO:0031625">
    <property type="term" value="F:ubiquitin protein ligase binding"/>
    <property type="evidence" value="ECO:0007669"/>
    <property type="project" value="InterPro"/>
</dbReference>
<dbReference type="FunFam" id="1.20.1310.10:FF:000059">
    <property type="entry name" value="Cullin-4B"/>
    <property type="match status" value="1"/>
</dbReference>
<evidence type="ECO:0000313" key="18">
    <source>
        <dbReference type="EMBL" id="KAF0720946.1"/>
    </source>
</evidence>
<dbReference type="Pfam" id="PF10557">
    <property type="entry name" value="Cullin_Nedd8"/>
    <property type="match status" value="1"/>
</dbReference>
<evidence type="ECO:0000256" key="13">
    <source>
        <dbReference type="ARBA" id="ARBA00023306"/>
    </source>
</evidence>
<gene>
    <name evidence="18" type="ORF">FWK35_00038305</name>
</gene>
<dbReference type="InterPro" id="IPR036388">
    <property type="entry name" value="WH-like_DNA-bd_sf"/>
</dbReference>
<keyword evidence="10" id="KW-0832">Ubl conjugation</keyword>
<accession>A0A6G0W2D3</accession>
<dbReference type="InterPro" id="IPR001373">
    <property type="entry name" value="Cullin_N"/>
</dbReference>
<protein>
    <recommendedName>
        <fullName evidence="14">Cullin-4B</fullName>
    </recommendedName>
</protein>
<dbReference type="InterPro" id="IPR016158">
    <property type="entry name" value="Cullin_homology"/>
</dbReference>
<dbReference type="Pfam" id="PF00888">
    <property type="entry name" value="Cullin"/>
    <property type="match status" value="1"/>
</dbReference>
<keyword evidence="8" id="KW-0227">DNA damage</keyword>
<dbReference type="SUPFAM" id="SSF46785">
    <property type="entry name" value="Winged helix' DNA-binding domain"/>
    <property type="match status" value="1"/>
</dbReference>
<dbReference type="OrthoDB" id="27073at2759"/>
<reference evidence="18 19" key="1">
    <citation type="submission" date="2019-08" db="EMBL/GenBank/DDBJ databases">
        <title>Whole genome of Aphis craccivora.</title>
        <authorList>
            <person name="Voronova N.V."/>
            <person name="Shulinski R.S."/>
            <person name="Bandarenka Y.V."/>
            <person name="Zhorov D.G."/>
            <person name="Warner D."/>
        </authorList>
    </citation>
    <scope>NUCLEOTIDE SEQUENCE [LARGE SCALE GENOMIC DNA]</scope>
    <source>
        <strain evidence="18">180601</strain>
        <tissue evidence="18">Whole Body</tissue>
    </source>
</reference>
<dbReference type="InterPro" id="IPR059120">
    <property type="entry name" value="Cullin-like_AB"/>
</dbReference>
<name>A0A6G0W2D3_APHCR</name>
<dbReference type="InterPro" id="IPR036390">
    <property type="entry name" value="WH_DNA-bd_sf"/>
</dbReference>
<evidence type="ECO:0000256" key="12">
    <source>
        <dbReference type="ARBA" id="ARBA00023242"/>
    </source>
</evidence>
<dbReference type="FunFam" id="1.20.1310.10:FF:000008">
    <property type="entry name" value="Cullin 4B"/>
    <property type="match status" value="1"/>
</dbReference>
<keyword evidence="13" id="KW-0131">Cell cycle</keyword>
<evidence type="ECO:0000259" key="17">
    <source>
        <dbReference type="PROSITE" id="PS50069"/>
    </source>
</evidence>
<dbReference type="AlphaFoldDB" id="A0A6G0W2D3"/>
<keyword evidence="6" id="KW-1017">Isopeptide bond</keyword>
<evidence type="ECO:0000256" key="5">
    <source>
        <dbReference type="ARBA" id="ARBA00022490"/>
    </source>
</evidence>
<dbReference type="InterPro" id="IPR019559">
    <property type="entry name" value="Cullin_neddylation_domain"/>
</dbReference>
<dbReference type="InterPro" id="IPR036317">
    <property type="entry name" value="Cullin_homology_sf"/>
</dbReference>
<evidence type="ECO:0000256" key="16">
    <source>
        <dbReference type="RuleBase" id="RU003829"/>
    </source>
</evidence>
<keyword evidence="5" id="KW-0963">Cytoplasm</keyword>
<dbReference type="Gene3D" id="1.10.10.10">
    <property type="entry name" value="Winged helix-like DNA-binding domain superfamily/Winged helix DNA-binding domain"/>
    <property type="match status" value="1"/>
</dbReference>
<dbReference type="FunFam" id="1.20.1310.10:FF:000004">
    <property type="entry name" value="Cullin 4B"/>
    <property type="match status" value="1"/>
</dbReference>
<dbReference type="GO" id="GO:0006511">
    <property type="term" value="P:ubiquitin-dependent protein catabolic process"/>
    <property type="evidence" value="ECO:0007669"/>
    <property type="project" value="InterPro"/>
</dbReference>
<dbReference type="Gene3D" id="3.30.230.130">
    <property type="entry name" value="Cullin, Chain C, Domain 2"/>
    <property type="match status" value="1"/>
</dbReference>
<evidence type="ECO:0000256" key="9">
    <source>
        <dbReference type="ARBA" id="ARBA00022786"/>
    </source>
</evidence>
<proteinExistence type="inferred from homology"/>
<evidence type="ECO:0000256" key="15">
    <source>
        <dbReference type="PROSITE-ProRule" id="PRU00330"/>
    </source>
</evidence>
<keyword evidence="7" id="KW-0597">Phosphoprotein</keyword>
<sequence>MANKRSSNIPALNPTKKLVIKNLKIKPSIPDNYQEQELEKLCEAVIAIQTSTAIQYTMETLYQAVVNMCNYNLTGVLYNKLIELIETHVKKLFLNFTEVTNEYDKIIFLKKINQQWSSHREQMLLICTIFLYLDRTYVLQNPNVSSIWDMNMKLFRHHIMLNSNIQNRTVDGLLLLIEKERQGDMVDKSLLKSLLEMLTDLKIYRDAFEGKFLQATERLYATEGWRLINELEVSEYLYHVEKRLSEENERVIHYLDANTKWLLIYIVEKHLISKYVSTILQKGLEQFLNENRLGDLKLMYNLLKHVKKGLTELCINFNGYIKKYGLTIVIDPEKDKTMVQELLDFKDKMDIIVKQCFQGDKKFGNSLKEAFEYFVNQRTNKPAELLAKFVDSKLKKSNKESTEEGLEKLLDKIIVLFQFIHVKDIFKAFYKKDLAKRLLFRKSASVDAEKSMLSKLKQECGEWYTSKLENMFKDMKISKGINVAYKQYLTHFKDTQLNVIDMTVNILTMGHWPTYTVTEVAMPNEIIEYQDHFNKFYLAKYRGRKLQWQPNLGHCVLRSQFKLGNKELQVSLFQATVLLLFNDYQLLDLKEIITMTNMEDIELRRTLQSLACGKARVLIKSPKGPDIGDDDQFSINNDFSNKLYKIKINQVQMMETNEEQEAIKERVYQDRQYHTEAAIVRIMKTRKSLMHNLLISELFNQLKFSIKPADLKKRIQSLINRGYMERDKDNPNQYNYIA</sequence>
<evidence type="ECO:0000256" key="14">
    <source>
        <dbReference type="ARBA" id="ARBA00068305"/>
    </source>
</evidence>
<comment type="similarity">
    <text evidence="4 15 16">Belongs to the cullin family.</text>
</comment>
<dbReference type="PROSITE" id="PS50069">
    <property type="entry name" value="CULLIN_2"/>
    <property type="match status" value="1"/>
</dbReference>
<comment type="caution">
    <text evidence="18">The sequence shown here is derived from an EMBL/GenBank/DDBJ whole genome shotgun (WGS) entry which is preliminary data.</text>
</comment>
<dbReference type="Pfam" id="PF26557">
    <property type="entry name" value="Cullin_AB"/>
    <property type="match status" value="1"/>
</dbReference>
<dbReference type="GO" id="GO:0005737">
    <property type="term" value="C:cytoplasm"/>
    <property type="evidence" value="ECO:0007669"/>
    <property type="project" value="UniProtKB-SubCell"/>
</dbReference>
<keyword evidence="9" id="KW-0833">Ubl conjugation pathway</keyword>
<dbReference type="FunFam" id="3.30.230.130:FF:000001">
    <property type="entry name" value="Cullin 4A"/>
    <property type="match status" value="1"/>
</dbReference>
<dbReference type="InterPro" id="IPR045093">
    <property type="entry name" value="Cullin"/>
</dbReference>
<evidence type="ECO:0000256" key="8">
    <source>
        <dbReference type="ARBA" id="ARBA00022763"/>
    </source>
</evidence>
<dbReference type="InterPro" id="IPR016159">
    <property type="entry name" value="Cullin_repeat-like_dom_sf"/>
</dbReference>
<evidence type="ECO:0000256" key="11">
    <source>
        <dbReference type="ARBA" id="ARBA00023204"/>
    </source>
</evidence>